<comment type="pathway">
    <text evidence="1">Cofactor biosynthesis; pyrroloquinoline quinone biosynthesis.</text>
</comment>
<dbReference type="GO" id="GO:0018189">
    <property type="term" value="P:pyrroloquinoline quinone biosynthetic process"/>
    <property type="evidence" value="ECO:0007669"/>
    <property type="project" value="UniProtKB-UniPathway"/>
</dbReference>
<evidence type="ECO:0000313" key="5">
    <source>
        <dbReference type="Proteomes" id="UP000006844"/>
    </source>
</evidence>
<organism evidence="4 5">
    <name type="scientific">Terriglobus saanensis (strain ATCC BAA-1853 / DSM 23119 / SP1PR4)</name>
    <dbReference type="NCBI Taxonomy" id="401053"/>
    <lineage>
        <taxon>Bacteria</taxon>
        <taxon>Pseudomonadati</taxon>
        <taxon>Acidobacteriota</taxon>
        <taxon>Terriglobia</taxon>
        <taxon>Terriglobales</taxon>
        <taxon>Acidobacteriaceae</taxon>
        <taxon>Terriglobus</taxon>
    </lineage>
</organism>
<dbReference type="HOGENOM" id="CLU_163864_0_0_0"/>
<name>E8V7X7_TERSS</name>
<dbReference type="KEGG" id="tsa:AciPR4_2098"/>
<keyword evidence="5" id="KW-1185">Reference proteome</keyword>
<reference evidence="4 5" key="1">
    <citation type="journal article" date="2012" name="Stand. Genomic Sci.">
        <title>Complete genome sequence of Terriglobus saanensis type strain SP1PR4(T), an Acidobacteria from tundra soil.</title>
        <authorList>
            <person name="Rawat S.R."/>
            <person name="Mannisto M.K."/>
            <person name="Starovoytov V."/>
            <person name="Goodwin L."/>
            <person name="Nolan M."/>
            <person name="Hauser L."/>
            <person name="Land M."/>
            <person name="Davenport K.W."/>
            <person name="Woyke T."/>
            <person name="Haggblom M.M."/>
        </authorList>
    </citation>
    <scope>NUCLEOTIDE SEQUENCE</scope>
    <source>
        <strain evidence="5">ATCC BAA-1853 / DSM 23119 / SP1PR4</strain>
    </source>
</reference>
<dbReference type="NCBIfam" id="TIGR03859">
    <property type="entry name" value="PQQ_PqqD"/>
    <property type="match status" value="1"/>
</dbReference>
<dbReference type="OrthoDB" id="121844at2"/>
<dbReference type="GO" id="GO:0048038">
    <property type="term" value="F:quinone binding"/>
    <property type="evidence" value="ECO:0007669"/>
    <property type="project" value="InterPro"/>
</dbReference>
<dbReference type="InterPro" id="IPR041881">
    <property type="entry name" value="PqqD_sf"/>
</dbReference>
<dbReference type="InterPro" id="IPR008792">
    <property type="entry name" value="PQQD"/>
</dbReference>
<dbReference type="Pfam" id="PF05402">
    <property type="entry name" value="PqqD"/>
    <property type="match status" value="1"/>
</dbReference>
<evidence type="ECO:0000313" key="4">
    <source>
        <dbReference type="EMBL" id="ADV82901.1"/>
    </source>
</evidence>
<sequence>MNLDSVPRLSLGCRLHPGGEALLIPEGALNLKGPAREVLARLDGKRSIAEIAADLLGEFPGVPAELIQQDVLALLERMQQRGVIRYEP</sequence>
<dbReference type="STRING" id="401053.AciPR4_2098"/>
<protein>
    <recommendedName>
        <fullName evidence="6">Coenzyme PQQ synthesis D</fullName>
    </recommendedName>
</protein>
<dbReference type="Gene3D" id="1.10.10.1150">
    <property type="entry name" value="Coenzyme PQQ synthesis protein D (PqqD)"/>
    <property type="match status" value="1"/>
</dbReference>
<proteinExistence type="predicted"/>
<evidence type="ECO:0000256" key="1">
    <source>
        <dbReference type="ARBA" id="ARBA00004886"/>
    </source>
</evidence>
<dbReference type="RefSeq" id="WP_013568634.1">
    <property type="nucleotide sequence ID" value="NC_014963.1"/>
</dbReference>
<evidence type="ECO:0000256" key="3">
    <source>
        <dbReference type="ARBA" id="ARBA00022905"/>
    </source>
</evidence>
<dbReference type="EMBL" id="CP002467">
    <property type="protein sequence ID" value="ADV82901.1"/>
    <property type="molecule type" value="Genomic_DNA"/>
</dbReference>
<dbReference type="InterPro" id="IPR022479">
    <property type="entry name" value="PqqD_bac"/>
</dbReference>
<gene>
    <name evidence="4" type="ordered locus">AciPR4_2098</name>
</gene>
<keyword evidence="3" id="KW-0884">PQQ biosynthesis</keyword>
<dbReference type="UniPathway" id="UPA00539"/>
<dbReference type="Proteomes" id="UP000006844">
    <property type="component" value="Chromosome"/>
</dbReference>
<comment type="subunit">
    <text evidence="2">Monomer. Interacts with PqqE.</text>
</comment>
<dbReference type="eggNOG" id="ENOG5030MWG">
    <property type="taxonomic scope" value="Bacteria"/>
</dbReference>
<accession>E8V7X7</accession>
<dbReference type="AlphaFoldDB" id="E8V7X7"/>
<evidence type="ECO:0000256" key="2">
    <source>
        <dbReference type="ARBA" id="ARBA00011741"/>
    </source>
</evidence>
<evidence type="ECO:0008006" key="6">
    <source>
        <dbReference type="Google" id="ProtNLM"/>
    </source>
</evidence>